<dbReference type="PROSITE" id="PS51464">
    <property type="entry name" value="SIS"/>
    <property type="match status" value="1"/>
</dbReference>
<dbReference type="InterPro" id="IPR000281">
    <property type="entry name" value="HTH_RpiR"/>
</dbReference>
<evidence type="ECO:0000256" key="2">
    <source>
        <dbReference type="ARBA" id="ARBA00023125"/>
    </source>
</evidence>
<gene>
    <name evidence="6" type="ORF">IAB31_02990</name>
</gene>
<dbReference type="Pfam" id="PF01380">
    <property type="entry name" value="SIS"/>
    <property type="match status" value="1"/>
</dbReference>
<dbReference type="SUPFAM" id="SSF46689">
    <property type="entry name" value="Homeodomain-like"/>
    <property type="match status" value="1"/>
</dbReference>
<dbReference type="AlphaFoldDB" id="A0A9D1ABG4"/>
<dbReference type="GO" id="GO:0003700">
    <property type="term" value="F:DNA-binding transcription factor activity"/>
    <property type="evidence" value="ECO:0007669"/>
    <property type="project" value="InterPro"/>
</dbReference>
<dbReference type="InterPro" id="IPR047640">
    <property type="entry name" value="RpiR-like"/>
</dbReference>
<feature type="domain" description="HTH rpiR-type" evidence="4">
    <location>
        <begin position="1"/>
        <end position="75"/>
    </location>
</feature>
<dbReference type="GO" id="GO:0097367">
    <property type="term" value="F:carbohydrate derivative binding"/>
    <property type="evidence" value="ECO:0007669"/>
    <property type="project" value="InterPro"/>
</dbReference>
<proteinExistence type="predicted"/>
<evidence type="ECO:0000313" key="6">
    <source>
        <dbReference type="EMBL" id="HIR12874.1"/>
    </source>
</evidence>
<organism evidence="6 7">
    <name type="scientific">Candidatus Choladousia intestinavium</name>
    <dbReference type="NCBI Taxonomy" id="2840727"/>
    <lineage>
        <taxon>Bacteria</taxon>
        <taxon>Bacillati</taxon>
        <taxon>Bacillota</taxon>
        <taxon>Clostridia</taxon>
        <taxon>Lachnospirales</taxon>
        <taxon>Lachnospiraceae</taxon>
        <taxon>Lachnospiraceae incertae sedis</taxon>
        <taxon>Candidatus Choladousia</taxon>
    </lineage>
</organism>
<dbReference type="CDD" id="cd05013">
    <property type="entry name" value="SIS_RpiR"/>
    <property type="match status" value="1"/>
</dbReference>
<feature type="domain" description="SIS" evidence="5">
    <location>
        <begin position="116"/>
        <end position="253"/>
    </location>
</feature>
<dbReference type="Pfam" id="PF01418">
    <property type="entry name" value="HTH_6"/>
    <property type="match status" value="1"/>
</dbReference>
<dbReference type="PROSITE" id="PS51071">
    <property type="entry name" value="HTH_RPIR"/>
    <property type="match status" value="1"/>
</dbReference>
<dbReference type="InterPro" id="IPR036388">
    <property type="entry name" value="WH-like_DNA-bd_sf"/>
</dbReference>
<evidence type="ECO:0000259" key="5">
    <source>
        <dbReference type="PROSITE" id="PS51464"/>
    </source>
</evidence>
<evidence type="ECO:0000313" key="7">
    <source>
        <dbReference type="Proteomes" id="UP000886757"/>
    </source>
</evidence>
<dbReference type="InterPro" id="IPR046348">
    <property type="entry name" value="SIS_dom_sf"/>
</dbReference>
<protein>
    <submittedName>
        <fullName evidence="6">MurR/RpiR family transcriptional regulator</fullName>
    </submittedName>
</protein>
<dbReference type="GO" id="GO:1901135">
    <property type="term" value="P:carbohydrate derivative metabolic process"/>
    <property type="evidence" value="ECO:0007669"/>
    <property type="project" value="InterPro"/>
</dbReference>
<keyword evidence="2" id="KW-0238">DNA-binding</keyword>
<keyword evidence="1" id="KW-0805">Transcription regulation</keyword>
<dbReference type="SUPFAM" id="SSF53697">
    <property type="entry name" value="SIS domain"/>
    <property type="match status" value="1"/>
</dbReference>
<name>A0A9D1ABG4_9FIRM</name>
<dbReference type="EMBL" id="DVGK01000039">
    <property type="protein sequence ID" value="HIR12874.1"/>
    <property type="molecule type" value="Genomic_DNA"/>
</dbReference>
<dbReference type="PANTHER" id="PTHR30514:SF18">
    <property type="entry name" value="RPIR-FAMILY TRANSCRIPTIONAL REGULATOR"/>
    <property type="match status" value="1"/>
</dbReference>
<evidence type="ECO:0000256" key="3">
    <source>
        <dbReference type="ARBA" id="ARBA00023163"/>
    </source>
</evidence>
<dbReference type="InterPro" id="IPR009057">
    <property type="entry name" value="Homeodomain-like_sf"/>
</dbReference>
<dbReference type="InterPro" id="IPR035472">
    <property type="entry name" value="RpiR-like_SIS"/>
</dbReference>
<evidence type="ECO:0000256" key="1">
    <source>
        <dbReference type="ARBA" id="ARBA00023015"/>
    </source>
</evidence>
<reference evidence="6" key="1">
    <citation type="submission" date="2020-10" db="EMBL/GenBank/DDBJ databases">
        <authorList>
            <person name="Gilroy R."/>
        </authorList>
    </citation>
    <scope>NUCLEOTIDE SEQUENCE</scope>
    <source>
        <strain evidence="6">ChiSjej4B22-8148</strain>
    </source>
</reference>
<reference evidence="6" key="2">
    <citation type="journal article" date="2021" name="PeerJ">
        <title>Extensive microbial diversity within the chicken gut microbiome revealed by metagenomics and culture.</title>
        <authorList>
            <person name="Gilroy R."/>
            <person name="Ravi A."/>
            <person name="Getino M."/>
            <person name="Pursley I."/>
            <person name="Horton D.L."/>
            <person name="Alikhan N.F."/>
            <person name="Baker D."/>
            <person name="Gharbi K."/>
            <person name="Hall N."/>
            <person name="Watson M."/>
            <person name="Adriaenssens E.M."/>
            <person name="Foster-Nyarko E."/>
            <person name="Jarju S."/>
            <person name="Secka A."/>
            <person name="Antonio M."/>
            <person name="Oren A."/>
            <person name="Chaudhuri R.R."/>
            <person name="La Ragione R."/>
            <person name="Hildebrand F."/>
            <person name="Pallen M.J."/>
        </authorList>
    </citation>
    <scope>NUCLEOTIDE SEQUENCE</scope>
    <source>
        <strain evidence="6">ChiSjej4B22-8148</strain>
    </source>
</reference>
<dbReference type="PANTHER" id="PTHR30514">
    <property type="entry name" value="GLUCOKINASE"/>
    <property type="match status" value="1"/>
</dbReference>
<comment type="caution">
    <text evidence="6">The sequence shown here is derived from an EMBL/GenBank/DDBJ whole genome shotgun (WGS) entry which is preliminary data.</text>
</comment>
<dbReference type="GO" id="GO:0003677">
    <property type="term" value="F:DNA binding"/>
    <property type="evidence" value="ECO:0007669"/>
    <property type="project" value="UniProtKB-KW"/>
</dbReference>
<dbReference type="Proteomes" id="UP000886757">
    <property type="component" value="Unassembled WGS sequence"/>
</dbReference>
<accession>A0A9D1ABG4</accession>
<dbReference type="Gene3D" id="1.10.10.10">
    <property type="entry name" value="Winged helix-like DNA-binding domain superfamily/Winged helix DNA-binding domain"/>
    <property type="match status" value="1"/>
</dbReference>
<evidence type="ECO:0000259" key="4">
    <source>
        <dbReference type="PROSITE" id="PS51071"/>
    </source>
</evidence>
<dbReference type="InterPro" id="IPR001347">
    <property type="entry name" value="SIS_dom"/>
</dbReference>
<keyword evidence="3" id="KW-0804">Transcription</keyword>
<sequence>MQIQFPNMPEQFTRADSMILDYISSNTEEFLFSSIGQLAKRLQVSEATISRFVRHMGCRTYKELKQLVMRQSSFEGPAAKMAETLNEFTAENWLRLQQNYLQKTLEGLNQEEFRKAVAAIREAHRVFIHAKSASASLGQLLMFRLRRLGIETILLPSGGSEVLEGLAQVREDDLAVLFCFSKLSQEGKMILGYQKEIGYRTLAFTSRSFVPEQERSDIQLFVYRGEAREYHSMTAAAAVVDSLAVALTQDMGKESATRLSRLYHMKKKYAPER</sequence>
<dbReference type="Gene3D" id="3.40.50.10490">
    <property type="entry name" value="Glucose-6-phosphate isomerase like protein, domain 1"/>
    <property type="match status" value="1"/>
</dbReference>